<name>A0A2P8H6Q8_9BACL</name>
<reference evidence="1 2" key="1">
    <citation type="submission" date="2018-03" db="EMBL/GenBank/DDBJ databases">
        <title>Genomic Encyclopedia of Type Strains, Phase III (KMG-III): the genomes of soil and plant-associated and newly described type strains.</title>
        <authorList>
            <person name="Whitman W."/>
        </authorList>
    </citation>
    <scope>NUCLEOTIDE SEQUENCE [LARGE SCALE GENOMIC DNA]</scope>
    <source>
        <strain evidence="1 2">CGMCC 1.12259</strain>
    </source>
</reference>
<keyword evidence="2" id="KW-1185">Reference proteome</keyword>
<dbReference type="OrthoDB" id="2452973at2"/>
<gene>
    <name evidence="1" type="ORF">B0H99_101148</name>
</gene>
<dbReference type="AlphaFoldDB" id="A0A2P8H6Q8"/>
<protein>
    <submittedName>
        <fullName evidence="1">Uncharacterized protein</fullName>
    </submittedName>
</protein>
<dbReference type="RefSeq" id="WP_106531708.1">
    <property type="nucleotide sequence ID" value="NZ_PYAT01000001.1"/>
</dbReference>
<dbReference type="Proteomes" id="UP000242682">
    <property type="component" value="Unassembled WGS sequence"/>
</dbReference>
<evidence type="ECO:0000313" key="2">
    <source>
        <dbReference type="Proteomes" id="UP000242682"/>
    </source>
</evidence>
<sequence length="131" mass="15523">MENTLYRLIMSNENLSAKEKETFIDFLDYEEALSSYNKTIKSKTSGDEPAESVKESFLLVRDDYESNMSGQWHWCNLKSEKGDVFAMRIEPIQFFEAEYFASKDIETRYKAIYGTKGNSKNFFTRLFRWKK</sequence>
<accession>A0A2P8H6Q8</accession>
<evidence type="ECO:0000313" key="1">
    <source>
        <dbReference type="EMBL" id="PSL41902.1"/>
    </source>
</evidence>
<dbReference type="EMBL" id="PYAT01000001">
    <property type="protein sequence ID" value="PSL41902.1"/>
    <property type="molecule type" value="Genomic_DNA"/>
</dbReference>
<organism evidence="1 2">
    <name type="scientific">Planomicrobium soli</name>
    <dbReference type="NCBI Taxonomy" id="1176648"/>
    <lineage>
        <taxon>Bacteria</taxon>
        <taxon>Bacillati</taxon>
        <taxon>Bacillota</taxon>
        <taxon>Bacilli</taxon>
        <taxon>Bacillales</taxon>
        <taxon>Caryophanaceae</taxon>
        <taxon>Planomicrobium</taxon>
    </lineage>
</organism>
<comment type="caution">
    <text evidence="1">The sequence shown here is derived from an EMBL/GenBank/DDBJ whole genome shotgun (WGS) entry which is preliminary data.</text>
</comment>
<proteinExistence type="predicted"/>